<dbReference type="Pfam" id="PF13359">
    <property type="entry name" value="DDE_Tnp_4"/>
    <property type="match status" value="1"/>
</dbReference>
<evidence type="ECO:0000256" key="4">
    <source>
        <dbReference type="ARBA" id="ARBA00022722"/>
    </source>
</evidence>
<organism evidence="11 12">
    <name type="scientific">Erythroxylum novogranatense</name>
    <dbReference type="NCBI Taxonomy" id="1862640"/>
    <lineage>
        <taxon>Eukaryota</taxon>
        <taxon>Viridiplantae</taxon>
        <taxon>Streptophyta</taxon>
        <taxon>Embryophyta</taxon>
        <taxon>Tracheophyta</taxon>
        <taxon>Spermatophyta</taxon>
        <taxon>Magnoliopsida</taxon>
        <taxon>eudicotyledons</taxon>
        <taxon>Gunneridae</taxon>
        <taxon>Pentapetalae</taxon>
        <taxon>rosids</taxon>
        <taxon>fabids</taxon>
        <taxon>Malpighiales</taxon>
        <taxon>Erythroxylaceae</taxon>
        <taxon>Erythroxylum</taxon>
    </lineage>
</organism>
<evidence type="ECO:0000256" key="1">
    <source>
        <dbReference type="ARBA" id="ARBA00001968"/>
    </source>
</evidence>
<evidence type="ECO:0000256" key="7">
    <source>
        <dbReference type="ARBA" id="ARBA00023242"/>
    </source>
</evidence>
<evidence type="ECO:0000256" key="2">
    <source>
        <dbReference type="ARBA" id="ARBA00004123"/>
    </source>
</evidence>
<dbReference type="InterPro" id="IPR027806">
    <property type="entry name" value="HARBI1_dom"/>
</dbReference>
<keyword evidence="12" id="KW-1185">Reference proteome</keyword>
<comment type="similarity">
    <text evidence="3">Belongs to the HARBI1 family.</text>
</comment>
<evidence type="ECO:0000256" key="6">
    <source>
        <dbReference type="ARBA" id="ARBA00022801"/>
    </source>
</evidence>
<keyword evidence="6" id="KW-0378">Hydrolase</keyword>
<dbReference type="InterPro" id="IPR045249">
    <property type="entry name" value="HARBI1-like"/>
</dbReference>
<dbReference type="AlphaFoldDB" id="A0AAV8UEF9"/>
<evidence type="ECO:0000256" key="3">
    <source>
        <dbReference type="ARBA" id="ARBA00006958"/>
    </source>
</evidence>
<keyword evidence="7" id="KW-0539">Nucleus</keyword>
<dbReference type="Proteomes" id="UP001159364">
    <property type="component" value="Linkage Group LG08"/>
</dbReference>
<comment type="subcellular location">
    <subcellularLocation>
        <location evidence="2">Nucleus</location>
    </subcellularLocation>
</comment>
<evidence type="ECO:0000313" key="11">
    <source>
        <dbReference type="EMBL" id="KAJ8899483.1"/>
    </source>
</evidence>
<dbReference type="InterPro" id="IPR058353">
    <property type="entry name" value="DUF8040"/>
</dbReference>
<feature type="domain" description="DDE Tnp4" evidence="9">
    <location>
        <begin position="162"/>
        <end position="321"/>
    </location>
</feature>
<dbReference type="PANTHER" id="PTHR22930:SF268">
    <property type="entry name" value="NUCLEASE HARBI1"/>
    <property type="match status" value="1"/>
</dbReference>
<keyword evidence="8" id="KW-0732">Signal</keyword>
<dbReference type="GO" id="GO:0005634">
    <property type="term" value="C:nucleus"/>
    <property type="evidence" value="ECO:0007669"/>
    <property type="project" value="UniProtKB-SubCell"/>
</dbReference>
<gene>
    <name evidence="11" type="ORF">K2173_018457</name>
</gene>
<reference evidence="11 12" key="1">
    <citation type="submission" date="2021-09" db="EMBL/GenBank/DDBJ databases">
        <title>Genomic insights and catalytic innovation underlie evolution of tropane alkaloids biosynthesis.</title>
        <authorList>
            <person name="Wang Y.-J."/>
            <person name="Tian T."/>
            <person name="Huang J.-P."/>
            <person name="Huang S.-X."/>
        </authorList>
    </citation>
    <scope>NUCLEOTIDE SEQUENCE [LARGE SCALE GENOMIC DNA]</scope>
    <source>
        <strain evidence="11">KIB-2018</strain>
        <tissue evidence="11">Leaf</tissue>
    </source>
</reference>
<protein>
    <recommendedName>
        <fullName evidence="13">DDE Tnp4 domain-containing protein</fullName>
    </recommendedName>
</protein>
<dbReference type="Pfam" id="PF26138">
    <property type="entry name" value="DUF8040"/>
    <property type="match status" value="1"/>
</dbReference>
<keyword evidence="4" id="KW-0540">Nuclease</keyword>
<dbReference type="PANTHER" id="PTHR22930">
    <property type="match status" value="1"/>
</dbReference>
<proteinExistence type="inferred from homology"/>
<keyword evidence="5" id="KW-0479">Metal-binding</keyword>
<dbReference type="GO" id="GO:0016787">
    <property type="term" value="F:hydrolase activity"/>
    <property type="evidence" value="ECO:0007669"/>
    <property type="project" value="UniProtKB-KW"/>
</dbReference>
<evidence type="ECO:0008006" key="13">
    <source>
        <dbReference type="Google" id="ProtNLM"/>
    </source>
</evidence>
<feature type="chain" id="PRO_5043429149" description="DDE Tnp4 domain-containing protein" evidence="8">
    <location>
        <begin position="19"/>
        <end position="380"/>
    </location>
</feature>
<comment type="cofactor">
    <cofactor evidence="1">
        <name>a divalent metal cation</name>
        <dbReference type="ChEBI" id="CHEBI:60240"/>
    </cofactor>
</comment>
<name>A0AAV8UEF9_9ROSI</name>
<comment type="caution">
    <text evidence="11">The sequence shown here is derived from an EMBL/GenBank/DDBJ whole genome shotgun (WGS) entry which is preliminary data.</text>
</comment>
<dbReference type="GO" id="GO:0046872">
    <property type="term" value="F:metal ion binding"/>
    <property type="evidence" value="ECO:0007669"/>
    <property type="project" value="UniProtKB-KW"/>
</dbReference>
<sequence>MCVIQIICLAVIWYLTQKQHKRNKLPKIIREEREQARNGLMKHILDNEERCRAIVRMGPIAFLNLCDILQRKGGLQPTQRASVEEQVGNFLYLIGHSVRNRALNFFFRRSGETVSRHFHSVLRALIELEDEYLRQPNGEEVALEILNSNRFFPYFKDCIGAIDGTHMRVKFLVQDVPKFRGRKDYPTQKILASCSFNMRFTYVLPGWEGTASDSRILKDALRRQYPLKIPEGKIYLVDAGYMLKDGLITPYRGERYHLKEYSRNPPRNLRELFNHRHSSLRNVIERAFGVLKRRFAIFTSAPTFGIKNQKKIMLVAFILHNYLMGVDRDDELIAEVDRELASQTRYESEQNTDSEDSEEAARGALIRDSIAAAMWHDYIS</sequence>
<dbReference type="GO" id="GO:0004518">
    <property type="term" value="F:nuclease activity"/>
    <property type="evidence" value="ECO:0007669"/>
    <property type="project" value="UniProtKB-KW"/>
</dbReference>
<dbReference type="EMBL" id="JAIWQS010000008">
    <property type="protein sequence ID" value="KAJ8899483.1"/>
    <property type="molecule type" value="Genomic_DNA"/>
</dbReference>
<accession>A0AAV8UEF9</accession>
<evidence type="ECO:0000313" key="12">
    <source>
        <dbReference type="Proteomes" id="UP001159364"/>
    </source>
</evidence>
<feature type="domain" description="DUF8040" evidence="10">
    <location>
        <begin position="41"/>
        <end position="126"/>
    </location>
</feature>
<evidence type="ECO:0000256" key="8">
    <source>
        <dbReference type="SAM" id="SignalP"/>
    </source>
</evidence>
<feature type="signal peptide" evidence="8">
    <location>
        <begin position="1"/>
        <end position="18"/>
    </location>
</feature>
<evidence type="ECO:0000259" key="9">
    <source>
        <dbReference type="Pfam" id="PF13359"/>
    </source>
</evidence>
<evidence type="ECO:0000256" key="5">
    <source>
        <dbReference type="ARBA" id="ARBA00022723"/>
    </source>
</evidence>
<evidence type="ECO:0000259" key="10">
    <source>
        <dbReference type="Pfam" id="PF26138"/>
    </source>
</evidence>